<keyword evidence="6 9" id="KW-0863">Zinc-finger</keyword>
<protein>
    <recommendedName>
        <fullName evidence="2">RBR-type E3 ubiquitin transferase</fullName>
        <ecNumber evidence="2">2.3.2.31</ecNumber>
    </recommendedName>
</protein>
<dbReference type="Gene3D" id="1.20.120.1750">
    <property type="match status" value="1"/>
</dbReference>
<dbReference type="InterPro" id="IPR002867">
    <property type="entry name" value="IBR_dom"/>
</dbReference>
<comment type="catalytic activity">
    <reaction evidence="1">
        <text>[E2 ubiquitin-conjugating enzyme]-S-ubiquitinyl-L-cysteine + [acceptor protein]-L-lysine = [E2 ubiquitin-conjugating enzyme]-L-cysteine + [acceptor protein]-N(6)-ubiquitinyl-L-lysine.</text>
        <dbReference type="EC" id="2.3.2.31"/>
    </reaction>
</comment>
<dbReference type="AlphaFoldDB" id="G4T634"/>
<dbReference type="PROSITE" id="PS00518">
    <property type="entry name" value="ZF_RING_1"/>
    <property type="match status" value="1"/>
</dbReference>
<evidence type="ECO:0000256" key="6">
    <source>
        <dbReference type="ARBA" id="ARBA00022771"/>
    </source>
</evidence>
<dbReference type="GO" id="GO:0061630">
    <property type="term" value="F:ubiquitin protein ligase activity"/>
    <property type="evidence" value="ECO:0007669"/>
    <property type="project" value="UniProtKB-EC"/>
</dbReference>
<dbReference type="InterPro" id="IPR044066">
    <property type="entry name" value="TRIAD_supradom"/>
</dbReference>
<feature type="region of interest" description="Disordered" evidence="11">
    <location>
        <begin position="1"/>
        <end position="39"/>
    </location>
</feature>
<feature type="coiled-coil region" evidence="10">
    <location>
        <begin position="266"/>
        <end position="300"/>
    </location>
</feature>
<feature type="region of interest" description="Disordered" evidence="11">
    <location>
        <begin position="311"/>
        <end position="474"/>
    </location>
</feature>
<organism evidence="14 15">
    <name type="scientific">Serendipita indica (strain DSM 11827)</name>
    <name type="common">Root endophyte fungus</name>
    <name type="synonym">Piriformospora indica</name>
    <dbReference type="NCBI Taxonomy" id="1109443"/>
    <lineage>
        <taxon>Eukaryota</taxon>
        <taxon>Fungi</taxon>
        <taxon>Dikarya</taxon>
        <taxon>Basidiomycota</taxon>
        <taxon>Agaricomycotina</taxon>
        <taxon>Agaricomycetes</taxon>
        <taxon>Sebacinales</taxon>
        <taxon>Serendipitaceae</taxon>
        <taxon>Serendipita</taxon>
    </lineage>
</organism>
<dbReference type="HOGENOM" id="CLU_317148_0_0_1"/>
<evidence type="ECO:0000256" key="10">
    <source>
        <dbReference type="SAM" id="Coils"/>
    </source>
</evidence>
<evidence type="ECO:0000256" key="8">
    <source>
        <dbReference type="ARBA" id="ARBA00022833"/>
    </source>
</evidence>
<keyword evidence="4" id="KW-0479">Metal-binding</keyword>
<dbReference type="eggNOG" id="KOG1812">
    <property type="taxonomic scope" value="Eukaryota"/>
</dbReference>
<evidence type="ECO:0000256" key="3">
    <source>
        <dbReference type="ARBA" id="ARBA00022679"/>
    </source>
</evidence>
<keyword evidence="5" id="KW-0677">Repeat</keyword>
<feature type="compositionally biased region" description="Pro residues" evidence="11">
    <location>
        <begin position="398"/>
        <end position="407"/>
    </location>
</feature>
<keyword evidence="15" id="KW-1185">Reference proteome</keyword>
<evidence type="ECO:0000256" key="5">
    <source>
        <dbReference type="ARBA" id="ARBA00022737"/>
    </source>
</evidence>
<dbReference type="STRING" id="1109443.G4T634"/>
<proteinExistence type="predicted"/>
<evidence type="ECO:0000256" key="4">
    <source>
        <dbReference type="ARBA" id="ARBA00022723"/>
    </source>
</evidence>
<dbReference type="PROSITE" id="PS50089">
    <property type="entry name" value="ZF_RING_2"/>
    <property type="match status" value="1"/>
</dbReference>
<evidence type="ECO:0000259" key="12">
    <source>
        <dbReference type="PROSITE" id="PS50089"/>
    </source>
</evidence>
<evidence type="ECO:0000256" key="2">
    <source>
        <dbReference type="ARBA" id="ARBA00012251"/>
    </source>
</evidence>
<feature type="domain" description="RING-type" evidence="12">
    <location>
        <begin position="708"/>
        <end position="755"/>
    </location>
</feature>
<evidence type="ECO:0000313" key="15">
    <source>
        <dbReference type="Proteomes" id="UP000007148"/>
    </source>
</evidence>
<dbReference type="OrthoDB" id="1431934at2759"/>
<feature type="domain" description="RING-type" evidence="13">
    <location>
        <begin position="704"/>
        <end position="919"/>
    </location>
</feature>
<evidence type="ECO:0000259" key="13">
    <source>
        <dbReference type="PROSITE" id="PS51873"/>
    </source>
</evidence>
<feature type="compositionally biased region" description="Basic and acidic residues" evidence="11">
    <location>
        <begin position="458"/>
        <end position="474"/>
    </location>
</feature>
<dbReference type="GO" id="GO:0008270">
    <property type="term" value="F:zinc ion binding"/>
    <property type="evidence" value="ECO:0007669"/>
    <property type="project" value="UniProtKB-KW"/>
</dbReference>
<dbReference type="InParanoid" id="G4T634"/>
<evidence type="ECO:0000256" key="11">
    <source>
        <dbReference type="SAM" id="MobiDB-lite"/>
    </source>
</evidence>
<feature type="compositionally biased region" description="Basic and acidic residues" evidence="11">
    <location>
        <begin position="338"/>
        <end position="347"/>
    </location>
</feature>
<dbReference type="GO" id="GO:0016567">
    <property type="term" value="P:protein ubiquitination"/>
    <property type="evidence" value="ECO:0007669"/>
    <property type="project" value="InterPro"/>
</dbReference>
<dbReference type="EMBL" id="CAFZ01000005">
    <property type="protein sequence ID" value="CCA66767.1"/>
    <property type="molecule type" value="Genomic_DNA"/>
</dbReference>
<feature type="compositionally biased region" description="Basic and acidic residues" evidence="11">
    <location>
        <begin position="418"/>
        <end position="447"/>
    </location>
</feature>
<evidence type="ECO:0000256" key="9">
    <source>
        <dbReference type="PROSITE-ProRule" id="PRU00175"/>
    </source>
</evidence>
<dbReference type="InterPro" id="IPR013083">
    <property type="entry name" value="Znf_RING/FYVE/PHD"/>
</dbReference>
<gene>
    <name evidence="14" type="ORF">PIIN_00447</name>
</gene>
<dbReference type="CDD" id="cd20336">
    <property type="entry name" value="Rcat_RBR"/>
    <property type="match status" value="1"/>
</dbReference>
<dbReference type="PROSITE" id="PS51873">
    <property type="entry name" value="TRIAD"/>
    <property type="match status" value="1"/>
</dbReference>
<dbReference type="PANTHER" id="PTHR11685">
    <property type="entry name" value="RBR FAMILY RING FINGER AND IBR DOMAIN-CONTAINING"/>
    <property type="match status" value="1"/>
</dbReference>
<comment type="caution">
    <text evidence="14">The sequence shown here is derived from an EMBL/GenBank/DDBJ whole genome shotgun (WGS) entry which is preliminary data.</text>
</comment>
<dbReference type="SMART" id="SM00184">
    <property type="entry name" value="RING"/>
    <property type="match status" value="2"/>
</dbReference>
<dbReference type="Proteomes" id="UP000007148">
    <property type="component" value="Unassembled WGS sequence"/>
</dbReference>
<dbReference type="EC" id="2.3.2.31" evidence="2"/>
<dbReference type="InterPro" id="IPR001841">
    <property type="entry name" value="Znf_RING"/>
</dbReference>
<feature type="region of interest" description="Disordered" evidence="11">
    <location>
        <begin position="579"/>
        <end position="625"/>
    </location>
</feature>
<evidence type="ECO:0000256" key="1">
    <source>
        <dbReference type="ARBA" id="ARBA00001798"/>
    </source>
</evidence>
<dbReference type="Pfam" id="PF01485">
    <property type="entry name" value="IBR"/>
    <property type="match status" value="1"/>
</dbReference>
<evidence type="ECO:0000256" key="7">
    <source>
        <dbReference type="ARBA" id="ARBA00022786"/>
    </source>
</evidence>
<feature type="compositionally biased region" description="Low complexity" evidence="11">
    <location>
        <begin position="323"/>
        <end position="333"/>
    </location>
</feature>
<dbReference type="Gene3D" id="3.30.40.10">
    <property type="entry name" value="Zinc/RING finger domain, C3HC4 (zinc finger)"/>
    <property type="match status" value="1"/>
</dbReference>
<sequence>MDSRPSSPESVYFSPLEGSDDESSQFKPGILTSGDASTLHTESPQVRTLVCFNAARVFLHEVSNAGAQQCLQRLQGVTTEHITSIGSEYDHTTNADPDDLLDLPLFSKSIREERSLADHLCTQESILDLIKTLQSRLAAAVIFGQNDTLCVAKMHKSVEYFVVFNPRCRASPDLSGASIRLFTTAESTAQHVYNIVNIFTTHLIATSRNVYGASVFVPYTEPLISRRRKGAGHPDTAVYHANVNLLRTTLELAKAHATQRTSARAIADTERQIDEEKVVVKQAQTSFEERKKVIRKLKQELADSQAITAAMMDDSNPNTVMQTSSPPDTSPSPDLDPQGDHVMRDDFADTAYSGSIPSEGSLRSGKSRKSERAKPLSPFVYQATGVSARTPSVARPSPRFPPTPPDTPSTGSQSHLPRKPENQRQHPGERKTPRGVEYRRGTQHNEHSMQGGTARKSAQLDEEHEMEKAPHIRLLEEESRKLAEARRLIEDREKALKREMERFRSIRGRDHYEADHNYRDQHHDHTRDNRHDATVAASTMYESDEEDASVRLAIELSAQMAEEEASLALAQKLAFEDAPAPTPAARQRATSVSSEVTTQSTRPIKRERGADGTTPRGAGSISSRNEGMFRAVGHSPVRRPPVLYPQSTPSYDTQIEEDERLAIKLAAQMEDEDLDKASRAQIRQMYMEEEEQIRQFELLQRQYKEFDCAVCAESFDEGALARAQGCDHVVCRECMLGQVKAQVEQRHWPVFCPGCAPDAVSRGVVTRRVAELVGADEKLFEAWNRIELGGVSITVECPKCRESARVDLDDFKETKVLDCPLKCGAHFCKECHQEVERGKTHSCDGQAEMDDLAAQQNWKKCPGCGQMAMKDGGCNQISCGTPGCNMHFCYACGGKIAQTASMQAMQMAKTAHYQTCKLF</sequence>
<dbReference type="InterPro" id="IPR031127">
    <property type="entry name" value="E3_UB_ligase_RBR"/>
</dbReference>
<dbReference type="OMA" id="WILERNQ"/>
<keyword evidence="8" id="KW-0862">Zinc</keyword>
<keyword evidence="7" id="KW-0833">Ubl conjugation pathway</keyword>
<dbReference type="SUPFAM" id="SSF57850">
    <property type="entry name" value="RING/U-box"/>
    <property type="match status" value="2"/>
</dbReference>
<evidence type="ECO:0000313" key="14">
    <source>
        <dbReference type="EMBL" id="CCA66767.1"/>
    </source>
</evidence>
<accession>G4T634</accession>
<reference evidence="14 15" key="1">
    <citation type="journal article" date="2011" name="PLoS Pathog.">
        <title>Endophytic Life Strategies Decoded by Genome and Transcriptome Analyses of the Mutualistic Root Symbiont Piriformospora indica.</title>
        <authorList>
            <person name="Zuccaro A."/>
            <person name="Lahrmann U."/>
            <person name="Guldener U."/>
            <person name="Langen G."/>
            <person name="Pfiffi S."/>
            <person name="Biedenkopf D."/>
            <person name="Wong P."/>
            <person name="Samans B."/>
            <person name="Grimm C."/>
            <person name="Basiewicz M."/>
            <person name="Murat C."/>
            <person name="Martin F."/>
            <person name="Kogel K.H."/>
        </authorList>
    </citation>
    <scope>NUCLEOTIDE SEQUENCE [LARGE SCALE GENOMIC DNA]</scope>
    <source>
        <strain evidence="14 15">DSM 11827</strain>
    </source>
</reference>
<keyword evidence="10" id="KW-0175">Coiled coil</keyword>
<feature type="compositionally biased region" description="Low complexity" evidence="11">
    <location>
        <begin position="583"/>
        <end position="601"/>
    </location>
</feature>
<keyword evidence="3" id="KW-0808">Transferase</keyword>
<dbReference type="InterPro" id="IPR017907">
    <property type="entry name" value="Znf_RING_CS"/>
</dbReference>
<name>G4T634_SERID</name>